<evidence type="ECO:0000259" key="17">
    <source>
        <dbReference type="PROSITE" id="PS50885"/>
    </source>
</evidence>
<keyword evidence="8 18" id="KW-0418">Kinase</keyword>
<accession>M1YXA8</accession>
<dbReference type="EMBL" id="CAQJ01000028">
    <property type="protein sequence ID" value="CCQ90119.1"/>
    <property type="molecule type" value="Genomic_DNA"/>
</dbReference>
<organism evidence="18 19">
    <name type="scientific">Nitrospina gracilis (strain 3/211)</name>
    <dbReference type="NCBI Taxonomy" id="1266370"/>
    <lineage>
        <taxon>Bacteria</taxon>
        <taxon>Pseudomonadati</taxon>
        <taxon>Nitrospinota/Tectimicrobiota group</taxon>
        <taxon>Nitrospinota</taxon>
        <taxon>Nitrospinia</taxon>
        <taxon>Nitrospinales</taxon>
        <taxon>Nitrospinaceae</taxon>
        <taxon>Nitrospina</taxon>
    </lineage>
</organism>
<dbReference type="SUPFAM" id="SSF158472">
    <property type="entry name" value="HAMP domain-like"/>
    <property type="match status" value="1"/>
</dbReference>
<dbReference type="Pfam" id="PF02518">
    <property type="entry name" value="HATPase_c"/>
    <property type="match status" value="1"/>
</dbReference>
<dbReference type="Pfam" id="PF00072">
    <property type="entry name" value="Response_reg"/>
    <property type="match status" value="1"/>
</dbReference>
<evidence type="ECO:0000256" key="11">
    <source>
        <dbReference type="ARBA" id="ARBA00023012"/>
    </source>
</evidence>
<dbReference type="InterPro" id="IPR003660">
    <property type="entry name" value="HAMP_dom"/>
</dbReference>
<evidence type="ECO:0000256" key="2">
    <source>
        <dbReference type="ARBA" id="ARBA00004370"/>
    </source>
</evidence>
<dbReference type="GO" id="GO:0016020">
    <property type="term" value="C:membrane"/>
    <property type="evidence" value="ECO:0007669"/>
    <property type="project" value="UniProtKB-SubCell"/>
</dbReference>
<dbReference type="Pfam" id="PF00512">
    <property type="entry name" value="HisKA"/>
    <property type="match status" value="1"/>
</dbReference>
<dbReference type="InterPro" id="IPR001789">
    <property type="entry name" value="Sig_transdc_resp-reg_receiver"/>
</dbReference>
<keyword evidence="5 18" id="KW-0808">Transferase</keyword>
<feature type="transmembrane region" description="Helical" evidence="14">
    <location>
        <begin position="6"/>
        <end position="26"/>
    </location>
</feature>
<dbReference type="GO" id="GO:0005524">
    <property type="term" value="F:ATP binding"/>
    <property type="evidence" value="ECO:0007669"/>
    <property type="project" value="UniProtKB-KW"/>
</dbReference>
<dbReference type="Gene3D" id="3.40.50.2300">
    <property type="match status" value="1"/>
</dbReference>
<keyword evidence="4 13" id="KW-0597">Phosphoprotein</keyword>
<dbReference type="PRINTS" id="PR00344">
    <property type="entry name" value="BCTRLSENSOR"/>
</dbReference>
<dbReference type="CDD" id="cd00082">
    <property type="entry name" value="HisKA"/>
    <property type="match status" value="1"/>
</dbReference>
<dbReference type="AlphaFoldDB" id="M1YXA8"/>
<evidence type="ECO:0000256" key="3">
    <source>
        <dbReference type="ARBA" id="ARBA00012438"/>
    </source>
</evidence>
<dbReference type="InterPro" id="IPR036890">
    <property type="entry name" value="HATPase_C_sf"/>
</dbReference>
<dbReference type="FunFam" id="3.30.565.10:FF:000010">
    <property type="entry name" value="Sensor histidine kinase RcsC"/>
    <property type="match status" value="1"/>
</dbReference>
<dbReference type="CDD" id="cd06225">
    <property type="entry name" value="HAMP"/>
    <property type="match status" value="1"/>
</dbReference>
<feature type="modified residue" description="4-aspartylphosphate" evidence="13">
    <location>
        <position position="728"/>
    </location>
</feature>
<dbReference type="InterPro" id="IPR003661">
    <property type="entry name" value="HisK_dim/P_dom"/>
</dbReference>
<dbReference type="InParanoid" id="M1YXA8"/>
<dbReference type="Gene3D" id="3.30.565.10">
    <property type="entry name" value="Histidine kinase-like ATPase, C-terminal domain"/>
    <property type="match status" value="1"/>
</dbReference>
<evidence type="ECO:0000256" key="10">
    <source>
        <dbReference type="ARBA" id="ARBA00022989"/>
    </source>
</evidence>
<evidence type="ECO:0000313" key="18">
    <source>
        <dbReference type="EMBL" id="CCQ90119.1"/>
    </source>
</evidence>
<keyword evidence="12 14" id="KW-0472">Membrane</keyword>
<dbReference type="InterPro" id="IPR036097">
    <property type="entry name" value="HisK_dim/P_sf"/>
</dbReference>
<dbReference type="SUPFAM" id="SSF52172">
    <property type="entry name" value="CheY-like"/>
    <property type="match status" value="1"/>
</dbReference>
<keyword evidence="19" id="KW-1185">Reference proteome</keyword>
<dbReference type="STRING" id="1266370.NITGR_250032"/>
<evidence type="ECO:0000256" key="7">
    <source>
        <dbReference type="ARBA" id="ARBA00022741"/>
    </source>
</evidence>
<dbReference type="InterPro" id="IPR011006">
    <property type="entry name" value="CheY-like_superfamily"/>
</dbReference>
<reference evidence="18 19" key="1">
    <citation type="journal article" date="2013" name="Front. Microbiol.">
        <title>The genome of Nitrospina gracilis illuminates the metabolism and evolution of the major marine nitrite oxidizer.</title>
        <authorList>
            <person name="Luecker S."/>
            <person name="Nowka B."/>
            <person name="Rattei T."/>
            <person name="Spieck E."/>
            <person name="and Daims H."/>
        </authorList>
    </citation>
    <scope>NUCLEOTIDE SEQUENCE [LARGE SCALE GENOMIC DNA]</scope>
    <source>
        <strain evidence="18 19">3/211</strain>
    </source>
</reference>
<evidence type="ECO:0000256" key="13">
    <source>
        <dbReference type="PROSITE-ProRule" id="PRU00169"/>
    </source>
</evidence>
<keyword evidence="7" id="KW-0547">Nucleotide-binding</keyword>
<evidence type="ECO:0000256" key="12">
    <source>
        <dbReference type="ARBA" id="ARBA00023136"/>
    </source>
</evidence>
<dbReference type="SMART" id="SM00388">
    <property type="entry name" value="HisKA"/>
    <property type="match status" value="1"/>
</dbReference>
<comment type="subcellular location">
    <subcellularLocation>
        <location evidence="2">Membrane</location>
    </subcellularLocation>
</comment>
<comment type="caution">
    <text evidence="18">The sequence shown here is derived from an EMBL/GenBank/DDBJ whole genome shotgun (WGS) entry which is preliminary data.</text>
</comment>
<keyword evidence="10 14" id="KW-1133">Transmembrane helix</keyword>
<dbReference type="Pfam" id="PF00672">
    <property type="entry name" value="HAMP"/>
    <property type="match status" value="1"/>
</dbReference>
<keyword evidence="6 14" id="KW-0812">Transmembrane</keyword>
<dbReference type="PROSITE" id="PS50110">
    <property type="entry name" value="RESPONSE_REGULATORY"/>
    <property type="match status" value="1"/>
</dbReference>
<dbReference type="EC" id="2.7.13.3" evidence="3"/>
<dbReference type="SUPFAM" id="SSF47384">
    <property type="entry name" value="Homodimeric domain of signal transducing histidine kinase"/>
    <property type="match status" value="1"/>
</dbReference>
<dbReference type="SMART" id="SM00387">
    <property type="entry name" value="HATPase_c"/>
    <property type="match status" value="1"/>
</dbReference>
<evidence type="ECO:0000313" key="19">
    <source>
        <dbReference type="Proteomes" id="UP000011704"/>
    </source>
</evidence>
<dbReference type="HOGENOM" id="CLU_000445_114_10_0"/>
<keyword evidence="9" id="KW-0067">ATP-binding</keyword>
<evidence type="ECO:0000256" key="9">
    <source>
        <dbReference type="ARBA" id="ARBA00022840"/>
    </source>
</evidence>
<dbReference type="Gene3D" id="6.10.340.10">
    <property type="match status" value="1"/>
</dbReference>
<dbReference type="PANTHER" id="PTHR45339">
    <property type="entry name" value="HYBRID SIGNAL TRANSDUCTION HISTIDINE KINASE J"/>
    <property type="match status" value="1"/>
</dbReference>
<evidence type="ECO:0000256" key="1">
    <source>
        <dbReference type="ARBA" id="ARBA00000085"/>
    </source>
</evidence>
<dbReference type="Proteomes" id="UP000011704">
    <property type="component" value="Unassembled WGS sequence"/>
</dbReference>
<dbReference type="InterPro" id="IPR005467">
    <property type="entry name" value="His_kinase_dom"/>
</dbReference>
<dbReference type="PANTHER" id="PTHR45339:SF1">
    <property type="entry name" value="HYBRID SIGNAL TRANSDUCTION HISTIDINE KINASE J"/>
    <property type="match status" value="1"/>
</dbReference>
<evidence type="ECO:0000256" key="4">
    <source>
        <dbReference type="ARBA" id="ARBA00022553"/>
    </source>
</evidence>
<dbReference type="InterPro" id="IPR003594">
    <property type="entry name" value="HATPase_dom"/>
</dbReference>
<feature type="transmembrane region" description="Helical" evidence="14">
    <location>
        <begin position="330"/>
        <end position="349"/>
    </location>
</feature>
<evidence type="ECO:0000256" key="14">
    <source>
        <dbReference type="SAM" id="Phobius"/>
    </source>
</evidence>
<name>M1YXA8_NITG3</name>
<dbReference type="RefSeq" id="WP_005007324.1">
    <property type="nucleotide sequence ID" value="NZ_HG422173.1"/>
</dbReference>
<sequence length="890" mass="101014">MKIKNVLVLVVVIFILFIGLFTVVSLDNFKKLYVDQNAHNVELLSQEILEQIGELLDLQVQKLQSLASNPILVQHANASNKRFNSPDGNALIEEVSDSWNGRQLHPHIGRVLDNKASDLIFHFIRFPWRISGHRVFDSIIAINNQGVVFAGWPKPDKFVYSQEEWFQTRQNYGYLIKPEVSNGSNQVESLSVIVKTPFRLERRLGQEFGMLKAEIMVDELGQNLVRELRSHSYKNIEFLLTFGRDLVIGSGIKGPDGFQEVPAKRNLESIKSLEEKLETLQHGFEINLDNHVLRSYALQHLQNDFGDLRLVLTFDTDEILAPYYQLKKNILSAIGVAAVLLIVLCFILFRSITNPIQKLLTGVEAFRQGKWKKADFALDANNEMGELAHGFQGMADEISNYTANLEKMVDERTREYLEAKEHAEKANRAKSIFLSSMSHEIRTPLNAIMGYTQILKQDSQLDPVQREKISNIFRAGNHLLGLINDVLDISRIESGKHMLNEEEFNLANLVGDLTIMTKWKCDQKDLAFVVEFDETPESSLVTGDVNKLRQVLINLLGNAVKFTEKGRIVFRVKTRDQDRFYFEVSDTGVGISEDMKESIFEPFAQEEVGLKKGGTGLGLTISQRLVEILGGKLEMESRPGEGSKFHFTLTLPRVGEEESEKSTDSLELVKGLAPGVHVKALVVEDTDTCARVLSEILSGIGTDVKVVKSGRSALEILQSWKPDIIFLDYYMPELNGLDVFEKIMANPVLKGIKVVMATTAAFNHYHEKFFEKGVHDVIVKPLRREKVFDVLKRLLGVSFEFKTDEELAQNNPEFMPIDFEKIYIEESIFTQIDRSVRLGIVSEIEKNLTKMETLGSEAAKLAKKWRTLARKFNFKKIKEDFEKVSVVIGR</sequence>
<evidence type="ECO:0000256" key="5">
    <source>
        <dbReference type="ARBA" id="ARBA00022679"/>
    </source>
</evidence>
<dbReference type="SMART" id="SM00304">
    <property type="entry name" value="HAMP"/>
    <property type="match status" value="1"/>
</dbReference>
<dbReference type="GO" id="GO:0000155">
    <property type="term" value="F:phosphorelay sensor kinase activity"/>
    <property type="evidence" value="ECO:0007669"/>
    <property type="project" value="InterPro"/>
</dbReference>
<evidence type="ECO:0000256" key="8">
    <source>
        <dbReference type="ARBA" id="ARBA00022777"/>
    </source>
</evidence>
<dbReference type="SUPFAM" id="SSF55874">
    <property type="entry name" value="ATPase domain of HSP90 chaperone/DNA topoisomerase II/histidine kinase"/>
    <property type="match status" value="1"/>
</dbReference>
<comment type="catalytic activity">
    <reaction evidence="1">
        <text>ATP + protein L-histidine = ADP + protein N-phospho-L-histidine.</text>
        <dbReference type="EC" id="2.7.13.3"/>
    </reaction>
</comment>
<dbReference type="PROSITE" id="PS50885">
    <property type="entry name" value="HAMP"/>
    <property type="match status" value="1"/>
</dbReference>
<evidence type="ECO:0000259" key="15">
    <source>
        <dbReference type="PROSITE" id="PS50109"/>
    </source>
</evidence>
<dbReference type="InterPro" id="IPR004358">
    <property type="entry name" value="Sig_transdc_His_kin-like_C"/>
</dbReference>
<feature type="domain" description="Histidine kinase" evidence="15">
    <location>
        <begin position="436"/>
        <end position="653"/>
    </location>
</feature>
<gene>
    <name evidence="18" type="ORF">NITGR_250032</name>
</gene>
<dbReference type="Gene3D" id="1.10.287.130">
    <property type="match status" value="1"/>
</dbReference>
<evidence type="ECO:0000256" key="6">
    <source>
        <dbReference type="ARBA" id="ARBA00022692"/>
    </source>
</evidence>
<feature type="domain" description="Response regulatory" evidence="16">
    <location>
        <begin position="679"/>
        <end position="795"/>
    </location>
</feature>
<evidence type="ECO:0000259" key="16">
    <source>
        <dbReference type="PROSITE" id="PS50110"/>
    </source>
</evidence>
<dbReference type="FunFam" id="1.10.287.130:FF:000004">
    <property type="entry name" value="Ethylene receptor 1"/>
    <property type="match status" value="1"/>
</dbReference>
<proteinExistence type="predicted"/>
<dbReference type="CDD" id="cd00156">
    <property type="entry name" value="REC"/>
    <property type="match status" value="1"/>
</dbReference>
<protein>
    <recommendedName>
        <fullName evidence="3">histidine kinase</fullName>
        <ecNumber evidence="3">2.7.13.3</ecNumber>
    </recommendedName>
</protein>
<dbReference type="PROSITE" id="PS50109">
    <property type="entry name" value="HIS_KIN"/>
    <property type="match status" value="1"/>
</dbReference>
<dbReference type="SMART" id="SM00448">
    <property type="entry name" value="REC"/>
    <property type="match status" value="1"/>
</dbReference>
<dbReference type="FunCoup" id="M1YXA8">
    <property type="interactions" value="92"/>
</dbReference>
<keyword evidence="11" id="KW-0902">Two-component regulatory system</keyword>
<feature type="domain" description="HAMP" evidence="17">
    <location>
        <begin position="350"/>
        <end position="403"/>
    </location>
</feature>